<dbReference type="InterPro" id="IPR020094">
    <property type="entry name" value="TruA/RsuA/RluB/E/F_N"/>
</dbReference>
<sequence>MPRYKLTIEYDGTPFLGWQRQADGLTIQGVLETAIAQLCGTPIALYGAGRTDAGVHASGQVA</sequence>
<keyword evidence="1 2" id="KW-0413">Isomerase</keyword>
<comment type="caution">
    <text evidence="4">The sequence shown here is derived from an EMBL/GenBank/DDBJ whole genome shotgun (WGS) entry which is preliminary data.</text>
</comment>
<feature type="non-terminal residue" evidence="4">
    <location>
        <position position="62"/>
    </location>
</feature>
<gene>
    <name evidence="4" type="ORF">D7Y13_43355</name>
</gene>
<organism evidence="4 5">
    <name type="scientific">Corallococcus praedator</name>
    <dbReference type="NCBI Taxonomy" id="2316724"/>
    <lineage>
        <taxon>Bacteria</taxon>
        <taxon>Pseudomonadati</taxon>
        <taxon>Myxococcota</taxon>
        <taxon>Myxococcia</taxon>
        <taxon>Myxococcales</taxon>
        <taxon>Cystobacterineae</taxon>
        <taxon>Myxococcaceae</taxon>
        <taxon>Corallococcus</taxon>
    </lineage>
</organism>
<evidence type="ECO:0000313" key="5">
    <source>
        <dbReference type="Proteomes" id="UP000278907"/>
    </source>
</evidence>
<dbReference type="PANTHER" id="PTHR11142">
    <property type="entry name" value="PSEUDOURIDYLATE SYNTHASE"/>
    <property type="match status" value="1"/>
</dbReference>
<dbReference type="PANTHER" id="PTHR11142:SF0">
    <property type="entry name" value="TRNA PSEUDOURIDINE SYNTHASE-LIKE 1"/>
    <property type="match status" value="1"/>
</dbReference>
<evidence type="ECO:0000256" key="1">
    <source>
        <dbReference type="ARBA" id="ARBA00023235"/>
    </source>
</evidence>
<dbReference type="Gene3D" id="3.30.70.580">
    <property type="entry name" value="Pseudouridine synthase I, catalytic domain, N-terminal subdomain"/>
    <property type="match status" value="1"/>
</dbReference>
<reference evidence="4 5" key="1">
    <citation type="submission" date="2018-09" db="EMBL/GenBank/DDBJ databases">
        <authorList>
            <person name="Livingstone P.G."/>
            <person name="Whitworth D.E."/>
        </authorList>
    </citation>
    <scope>NUCLEOTIDE SEQUENCE [LARGE SCALE GENOMIC DNA]</scope>
    <source>
        <strain evidence="4 5">CA031B</strain>
    </source>
</reference>
<dbReference type="InterPro" id="IPR020103">
    <property type="entry name" value="PsdUridine_synth_cat_dom_sf"/>
</dbReference>
<dbReference type="InterPro" id="IPR020097">
    <property type="entry name" value="PsdUridine_synth_TruA_a/b_dom"/>
</dbReference>
<accession>A0ABX9Q3R3</accession>
<dbReference type="Pfam" id="PF01416">
    <property type="entry name" value="PseudoU_synth_1"/>
    <property type="match status" value="1"/>
</dbReference>
<evidence type="ECO:0000313" key="4">
    <source>
        <dbReference type="EMBL" id="RKH80235.1"/>
    </source>
</evidence>
<evidence type="ECO:0000259" key="3">
    <source>
        <dbReference type="Pfam" id="PF01416"/>
    </source>
</evidence>
<proteinExistence type="inferred from homology"/>
<comment type="similarity">
    <text evidence="2">Belongs to the tRNA pseudouridine synthase TruA family.</text>
</comment>
<comment type="catalytic activity">
    <reaction evidence="2">
        <text>uridine(38/39/40) in tRNA = pseudouridine(38/39/40) in tRNA</text>
        <dbReference type="Rhea" id="RHEA:22376"/>
        <dbReference type="Rhea" id="RHEA-COMP:10085"/>
        <dbReference type="Rhea" id="RHEA-COMP:10087"/>
        <dbReference type="ChEBI" id="CHEBI:65314"/>
        <dbReference type="ChEBI" id="CHEBI:65315"/>
        <dbReference type="EC" id="5.4.99.12"/>
    </reaction>
</comment>
<keyword evidence="5" id="KW-1185">Reference proteome</keyword>
<dbReference type="InterPro" id="IPR001406">
    <property type="entry name" value="PsdUridine_synth_TruA"/>
</dbReference>
<dbReference type="Proteomes" id="UP000278907">
    <property type="component" value="Unassembled WGS sequence"/>
</dbReference>
<protein>
    <recommendedName>
        <fullName evidence="2">tRNA pseudouridine synthase</fullName>
        <ecNumber evidence="2">5.4.99.12</ecNumber>
    </recommendedName>
</protein>
<dbReference type="EC" id="5.4.99.12" evidence="2"/>
<dbReference type="SUPFAM" id="SSF55120">
    <property type="entry name" value="Pseudouridine synthase"/>
    <property type="match status" value="1"/>
</dbReference>
<feature type="domain" description="Pseudouridine synthase I TruA alpha/beta" evidence="3">
    <location>
        <begin position="8"/>
        <end position="61"/>
    </location>
</feature>
<name>A0ABX9Q3R3_9BACT</name>
<dbReference type="EMBL" id="RAWI01001121">
    <property type="protein sequence ID" value="RKH80235.1"/>
    <property type="molecule type" value="Genomic_DNA"/>
</dbReference>
<keyword evidence="2" id="KW-0819">tRNA processing</keyword>
<evidence type="ECO:0000256" key="2">
    <source>
        <dbReference type="RuleBase" id="RU003792"/>
    </source>
</evidence>